<dbReference type="AlphaFoldDB" id="A0A9D2AZ27"/>
<feature type="signal peptide" evidence="1">
    <location>
        <begin position="1"/>
        <end position="25"/>
    </location>
</feature>
<name>A0A9D2AZ27_9SPHI</name>
<proteinExistence type="predicted"/>
<reference evidence="2" key="1">
    <citation type="journal article" date="2021" name="PeerJ">
        <title>Extensive microbial diversity within the chicken gut microbiome revealed by metagenomics and culture.</title>
        <authorList>
            <person name="Gilroy R."/>
            <person name="Ravi A."/>
            <person name="Getino M."/>
            <person name="Pursley I."/>
            <person name="Horton D.L."/>
            <person name="Alikhan N.F."/>
            <person name="Baker D."/>
            <person name="Gharbi K."/>
            <person name="Hall N."/>
            <person name="Watson M."/>
            <person name="Adriaenssens E.M."/>
            <person name="Foster-Nyarko E."/>
            <person name="Jarju S."/>
            <person name="Secka A."/>
            <person name="Antonio M."/>
            <person name="Oren A."/>
            <person name="Chaudhuri R.R."/>
            <person name="La Ragione R."/>
            <person name="Hildebrand F."/>
            <person name="Pallen M.J."/>
        </authorList>
    </citation>
    <scope>NUCLEOTIDE SEQUENCE</scope>
    <source>
        <strain evidence="2">1719</strain>
    </source>
</reference>
<reference evidence="2" key="2">
    <citation type="submission" date="2021-04" db="EMBL/GenBank/DDBJ databases">
        <authorList>
            <person name="Gilroy R."/>
        </authorList>
    </citation>
    <scope>NUCLEOTIDE SEQUENCE</scope>
    <source>
        <strain evidence="2">1719</strain>
    </source>
</reference>
<sequence length="244" mass="27026">MMRRIKVVFGALVLLLLFVTVGCSKDDGPDDNPFGDDKGVDVIVDGKVMNFRFTQIVTTYDEAVEDGESYFDIIAVATSVELENVEGGMGSSESLYVIFSLPVSKYNNPKGTFDVVGEAYNVKGSDIASVILTRRVGNDFMIYHSNDGKDRNAVHGVAKITDSKTASHFFGGDDEDRYSGYSYIRGDLESTLFLAYGQEEEGQNIDKTVEIQMKDFVFKSLFSSIFDMFSTSKLPLGPKAQFEY</sequence>
<organism evidence="2 3">
    <name type="scientific">Candidatus Sphingobacterium stercoripullorum</name>
    <dbReference type="NCBI Taxonomy" id="2838759"/>
    <lineage>
        <taxon>Bacteria</taxon>
        <taxon>Pseudomonadati</taxon>
        <taxon>Bacteroidota</taxon>
        <taxon>Sphingobacteriia</taxon>
        <taxon>Sphingobacteriales</taxon>
        <taxon>Sphingobacteriaceae</taxon>
        <taxon>Sphingobacterium</taxon>
    </lineage>
</organism>
<comment type="caution">
    <text evidence="2">The sequence shown here is derived from an EMBL/GenBank/DDBJ whole genome shotgun (WGS) entry which is preliminary data.</text>
</comment>
<feature type="chain" id="PRO_5038526949" description="Lipoprotein" evidence="1">
    <location>
        <begin position="26"/>
        <end position="244"/>
    </location>
</feature>
<dbReference type="Proteomes" id="UP000824156">
    <property type="component" value="Unassembled WGS sequence"/>
</dbReference>
<keyword evidence="1" id="KW-0732">Signal</keyword>
<evidence type="ECO:0000313" key="3">
    <source>
        <dbReference type="Proteomes" id="UP000824156"/>
    </source>
</evidence>
<protein>
    <recommendedName>
        <fullName evidence="4">Lipoprotein</fullName>
    </recommendedName>
</protein>
<accession>A0A9D2AZ27</accession>
<evidence type="ECO:0000313" key="2">
    <source>
        <dbReference type="EMBL" id="HIX55105.1"/>
    </source>
</evidence>
<gene>
    <name evidence="2" type="ORF">H9853_08765</name>
</gene>
<dbReference type="PROSITE" id="PS51257">
    <property type="entry name" value="PROKAR_LIPOPROTEIN"/>
    <property type="match status" value="1"/>
</dbReference>
<evidence type="ECO:0008006" key="4">
    <source>
        <dbReference type="Google" id="ProtNLM"/>
    </source>
</evidence>
<dbReference type="EMBL" id="DXEZ01000241">
    <property type="protein sequence ID" value="HIX55105.1"/>
    <property type="molecule type" value="Genomic_DNA"/>
</dbReference>
<evidence type="ECO:0000256" key="1">
    <source>
        <dbReference type="SAM" id="SignalP"/>
    </source>
</evidence>